<accession>A0A5C6AKZ9</accession>
<evidence type="ECO:0000313" key="2">
    <source>
        <dbReference type="Proteomes" id="UP000317421"/>
    </source>
</evidence>
<proteinExistence type="predicted"/>
<organism evidence="1 2">
    <name type="scientific">Botrimarina colliarenosi</name>
    <dbReference type="NCBI Taxonomy" id="2528001"/>
    <lineage>
        <taxon>Bacteria</taxon>
        <taxon>Pseudomonadati</taxon>
        <taxon>Planctomycetota</taxon>
        <taxon>Planctomycetia</taxon>
        <taxon>Pirellulales</taxon>
        <taxon>Lacipirellulaceae</taxon>
        <taxon>Botrimarina</taxon>
    </lineage>
</organism>
<dbReference type="RefSeq" id="WP_146443620.1">
    <property type="nucleotide sequence ID" value="NZ_SJPR01000001.1"/>
</dbReference>
<name>A0A5C6AKZ9_9BACT</name>
<gene>
    <name evidence="1" type="ORF">Pla108_10250</name>
</gene>
<evidence type="ECO:0000313" key="1">
    <source>
        <dbReference type="EMBL" id="TWU00081.1"/>
    </source>
</evidence>
<comment type="caution">
    <text evidence="1">The sequence shown here is derived from an EMBL/GenBank/DDBJ whole genome shotgun (WGS) entry which is preliminary data.</text>
</comment>
<keyword evidence="2" id="KW-1185">Reference proteome</keyword>
<dbReference type="AlphaFoldDB" id="A0A5C6AKZ9"/>
<reference evidence="1 2" key="1">
    <citation type="submission" date="2019-02" db="EMBL/GenBank/DDBJ databases">
        <title>Deep-cultivation of Planctomycetes and their phenomic and genomic characterization uncovers novel biology.</title>
        <authorList>
            <person name="Wiegand S."/>
            <person name="Jogler M."/>
            <person name="Boedeker C."/>
            <person name="Pinto D."/>
            <person name="Vollmers J."/>
            <person name="Rivas-Marin E."/>
            <person name="Kohn T."/>
            <person name="Peeters S.H."/>
            <person name="Heuer A."/>
            <person name="Rast P."/>
            <person name="Oberbeckmann S."/>
            <person name="Bunk B."/>
            <person name="Jeske O."/>
            <person name="Meyerdierks A."/>
            <person name="Storesund J.E."/>
            <person name="Kallscheuer N."/>
            <person name="Luecker S."/>
            <person name="Lage O.M."/>
            <person name="Pohl T."/>
            <person name="Merkel B.J."/>
            <person name="Hornburger P."/>
            <person name="Mueller R.-W."/>
            <person name="Bruemmer F."/>
            <person name="Labrenz M."/>
            <person name="Spormann A.M."/>
            <person name="Op Den Camp H."/>
            <person name="Overmann J."/>
            <person name="Amann R."/>
            <person name="Jetten M.S.M."/>
            <person name="Mascher T."/>
            <person name="Medema M.H."/>
            <person name="Devos D.P."/>
            <person name="Kaster A.-K."/>
            <person name="Ovreas L."/>
            <person name="Rohde M."/>
            <person name="Galperin M.Y."/>
            <person name="Jogler C."/>
        </authorList>
    </citation>
    <scope>NUCLEOTIDE SEQUENCE [LARGE SCALE GENOMIC DNA]</scope>
    <source>
        <strain evidence="1 2">Pla108</strain>
    </source>
</reference>
<dbReference type="EMBL" id="SJPR01000001">
    <property type="protein sequence ID" value="TWU00081.1"/>
    <property type="molecule type" value="Genomic_DNA"/>
</dbReference>
<protein>
    <submittedName>
        <fullName evidence="1">Uncharacterized protein</fullName>
    </submittedName>
</protein>
<dbReference type="Proteomes" id="UP000317421">
    <property type="component" value="Unassembled WGS sequence"/>
</dbReference>
<sequence>MNISSTSSGAAIESVLAAQQSSTQSKIAYAVAGKALDAQRSAGDAAVALIESAGQLGAALGKGAHLDTSG</sequence>